<dbReference type="GO" id="GO:0008146">
    <property type="term" value="F:sulfotransferase activity"/>
    <property type="evidence" value="ECO:0007669"/>
    <property type="project" value="InterPro"/>
</dbReference>
<dbReference type="AlphaFoldDB" id="A0AAX3QDF9"/>
<dbReference type="InterPro" id="IPR005331">
    <property type="entry name" value="Sulfotransferase"/>
</dbReference>
<dbReference type="EMBL" id="CP119629">
    <property type="protein sequence ID" value="WES07222.1"/>
    <property type="molecule type" value="Genomic_DNA"/>
</dbReference>
<reference evidence="1" key="1">
    <citation type="submission" date="2023-03" db="EMBL/GenBank/DDBJ databases">
        <authorList>
            <person name="Liu Z."/>
        </authorList>
    </citation>
    <scope>NUCLEOTIDE SEQUENCE</scope>
    <source>
        <strain evidence="1">Bc006</strain>
    </source>
</reference>
<evidence type="ECO:0000313" key="2">
    <source>
        <dbReference type="Proteomes" id="UP001221092"/>
    </source>
</evidence>
<protein>
    <submittedName>
        <fullName evidence="1">Sulfotransferase family 2 domain-containing protein</fullName>
    </submittedName>
</protein>
<sequence length="264" mass="31437">MKNVNQELLNHVILHKDRIPHFHKDFPLILFWSHRSGCTTLANWFFFQIGLFNEAKKYHDFIHYYEFWVYKNNTNYIPELQNGLLTAEKAVCKLVRNPYTRAVSSFLLLADNPYAIPQWESIRQYLYNDKYSKRGISFKQFLYYVRALGPNSVAMDIHFSQQYVPGEENFIQHYIPLEDFNTQITKIEHTYDLVKSNLALLTNSDHHRSHKMMYTGSYAELSITDAAFPRFPTYKSFYDEETMALVTEIYAQDFEMYPYTKGIF</sequence>
<accession>A0AAX3QDF9</accession>
<gene>
    <name evidence="1" type="ORF">P3K65_01625</name>
</gene>
<dbReference type="RefSeq" id="WP_000800258.1">
    <property type="nucleotide sequence ID" value="NZ_CP089743.1"/>
</dbReference>
<organism evidence="1 2">
    <name type="scientific">Bacillus paranthracis</name>
    <dbReference type="NCBI Taxonomy" id="2026186"/>
    <lineage>
        <taxon>Bacteria</taxon>
        <taxon>Bacillati</taxon>
        <taxon>Bacillota</taxon>
        <taxon>Bacilli</taxon>
        <taxon>Bacillales</taxon>
        <taxon>Bacillaceae</taxon>
        <taxon>Bacillus</taxon>
        <taxon>Bacillus cereus group</taxon>
    </lineage>
</organism>
<dbReference type="GO" id="GO:0016020">
    <property type="term" value="C:membrane"/>
    <property type="evidence" value="ECO:0007669"/>
    <property type="project" value="InterPro"/>
</dbReference>
<name>A0AAX3QDF9_9BACI</name>
<dbReference type="Proteomes" id="UP001221092">
    <property type="component" value="Chromosome"/>
</dbReference>
<dbReference type="Pfam" id="PF03567">
    <property type="entry name" value="Sulfotransfer_2"/>
    <property type="match status" value="1"/>
</dbReference>
<evidence type="ECO:0000313" key="1">
    <source>
        <dbReference type="EMBL" id="WES07222.1"/>
    </source>
</evidence>
<proteinExistence type="predicted"/>